<name>A0A0A9G3Z7_ARUDO</name>
<evidence type="ECO:0000313" key="1">
    <source>
        <dbReference type="EMBL" id="JAE18169.1"/>
    </source>
</evidence>
<proteinExistence type="predicted"/>
<protein>
    <submittedName>
        <fullName evidence="1">Uncharacterized protein</fullName>
    </submittedName>
</protein>
<sequence>MKYSSILSLSLINHNVSQFFFLSSAFVVPIRSACSLHFVNSVPYSSEPSHDSLPHLYFEDTNPVKA</sequence>
<reference evidence="1" key="1">
    <citation type="submission" date="2014-09" db="EMBL/GenBank/DDBJ databases">
        <authorList>
            <person name="Magalhaes I.L.F."/>
            <person name="Oliveira U."/>
            <person name="Santos F.R."/>
            <person name="Vidigal T.H.D.A."/>
            <person name="Brescovit A.D."/>
            <person name="Santos A.J."/>
        </authorList>
    </citation>
    <scope>NUCLEOTIDE SEQUENCE</scope>
    <source>
        <tissue evidence="1">Shoot tissue taken approximately 20 cm above the soil surface</tissue>
    </source>
</reference>
<dbReference type="AlphaFoldDB" id="A0A0A9G3Z7"/>
<organism evidence="1">
    <name type="scientific">Arundo donax</name>
    <name type="common">Giant reed</name>
    <name type="synonym">Donax arundinaceus</name>
    <dbReference type="NCBI Taxonomy" id="35708"/>
    <lineage>
        <taxon>Eukaryota</taxon>
        <taxon>Viridiplantae</taxon>
        <taxon>Streptophyta</taxon>
        <taxon>Embryophyta</taxon>
        <taxon>Tracheophyta</taxon>
        <taxon>Spermatophyta</taxon>
        <taxon>Magnoliopsida</taxon>
        <taxon>Liliopsida</taxon>
        <taxon>Poales</taxon>
        <taxon>Poaceae</taxon>
        <taxon>PACMAD clade</taxon>
        <taxon>Arundinoideae</taxon>
        <taxon>Arundineae</taxon>
        <taxon>Arundo</taxon>
    </lineage>
</organism>
<reference evidence="1" key="2">
    <citation type="journal article" date="2015" name="Data Brief">
        <title>Shoot transcriptome of the giant reed, Arundo donax.</title>
        <authorList>
            <person name="Barrero R.A."/>
            <person name="Guerrero F.D."/>
            <person name="Moolhuijzen P."/>
            <person name="Goolsby J.A."/>
            <person name="Tidwell J."/>
            <person name="Bellgard S.E."/>
            <person name="Bellgard M.I."/>
        </authorList>
    </citation>
    <scope>NUCLEOTIDE SEQUENCE</scope>
    <source>
        <tissue evidence="1">Shoot tissue taken approximately 20 cm above the soil surface</tissue>
    </source>
</reference>
<dbReference type="EMBL" id="GBRH01179727">
    <property type="protein sequence ID" value="JAE18169.1"/>
    <property type="molecule type" value="Transcribed_RNA"/>
</dbReference>
<accession>A0A0A9G3Z7</accession>